<comment type="caution">
    <text evidence="2">The sequence shown here is derived from an EMBL/GenBank/DDBJ whole genome shotgun (WGS) entry which is preliminary data.</text>
</comment>
<evidence type="ECO:0000256" key="1">
    <source>
        <dbReference type="SAM" id="MobiDB-lite"/>
    </source>
</evidence>
<feature type="region of interest" description="Disordered" evidence="1">
    <location>
        <begin position="33"/>
        <end position="52"/>
    </location>
</feature>
<evidence type="ECO:0000313" key="2">
    <source>
        <dbReference type="EMBL" id="MPL61747.1"/>
    </source>
</evidence>
<accession>A0A644T5G0</accession>
<reference evidence="2" key="1">
    <citation type="submission" date="2019-08" db="EMBL/GenBank/DDBJ databases">
        <authorList>
            <person name="Kucharzyk K."/>
            <person name="Murdoch R.W."/>
            <person name="Higgins S."/>
            <person name="Loffler F."/>
        </authorList>
    </citation>
    <scope>NUCLEOTIDE SEQUENCE</scope>
</reference>
<sequence>MSKMSELDLCIGELRSAAQSLTAVADSLAALFDNSGNTEPEAKAPPSETKAKPVTLEQVRAVLAEKSRSGHTADVRELLQKHGASKLSEIDPAKFKALLGEASAIGLGEGEDG</sequence>
<proteinExistence type="predicted"/>
<dbReference type="EMBL" id="VSSQ01000015">
    <property type="protein sequence ID" value="MPL61747.1"/>
    <property type="molecule type" value="Genomic_DNA"/>
</dbReference>
<name>A0A644T5G0_9ZZZZ</name>
<gene>
    <name evidence="2" type="ORF">SDC9_07334</name>
</gene>
<evidence type="ECO:0008006" key="3">
    <source>
        <dbReference type="Google" id="ProtNLM"/>
    </source>
</evidence>
<dbReference type="AlphaFoldDB" id="A0A644T5G0"/>
<organism evidence="2">
    <name type="scientific">bioreactor metagenome</name>
    <dbReference type="NCBI Taxonomy" id="1076179"/>
    <lineage>
        <taxon>unclassified sequences</taxon>
        <taxon>metagenomes</taxon>
        <taxon>ecological metagenomes</taxon>
    </lineage>
</organism>
<protein>
    <recommendedName>
        <fullName evidence="3">DNA ligase</fullName>
    </recommendedName>
</protein>